<dbReference type="PANTHER" id="PTHR36520">
    <property type="entry name" value="PROTEIN CBG13000-RELATED"/>
    <property type="match status" value="1"/>
</dbReference>
<evidence type="ECO:0000313" key="2">
    <source>
        <dbReference type="Proteomes" id="UP000274131"/>
    </source>
</evidence>
<sequence length="128" mass="14947">MSLQPQDLLMTFMLYYLSNSLVTCKKVHGKYDSPVDDTDDQQMDYYRFLYQRLKEDAARHLSKRRHNVVPTFYSIPGPFEPLPGRSHNADYWPLFPFSSQYSGGLDLDPSIARVSIGILHFLYKTFKT</sequence>
<reference evidence="1 2" key="2">
    <citation type="submission" date="2018-10" db="EMBL/GenBank/DDBJ databases">
        <authorList>
            <consortium name="Pathogen Informatics"/>
        </authorList>
    </citation>
    <scope>NUCLEOTIDE SEQUENCE [LARGE SCALE GENOMIC DNA]</scope>
</reference>
<dbReference type="OrthoDB" id="5794824at2759"/>
<dbReference type="EMBL" id="UXUI01013846">
    <property type="protein sequence ID" value="VDD97483.1"/>
    <property type="molecule type" value="Genomic_DNA"/>
</dbReference>
<protein>
    <submittedName>
        <fullName evidence="3">GLUCAGON domain-containing protein</fullName>
    </submittedName>
</protein>
<dbReference type="PANTHER" id="PTHR36520:SF2">
    <property type="entry name" value="CONSERVED SECRETED PROTEIN"/>
    <property type="match status" value="1"/>
</dbReference>
<dbReference type="AlphaFoldDB" id="A0A0N4VPY8"/>
<name>A0A0N4VPY8_ENTVE</name>
<dbReference type="Proteomes" id="UP000274131">
    <property type="component" value="Unassembled WGS sequence"/>
</dbReference>
<accession>A0A0N4VPY8</accession>
<evidence type="ECO:0000313" key="3">
    <source>
        <dbReference type="WBParaSite" id="EVEC_0001308001-mRNA-1"/>
    </source>
</evidence>
<evidence type="ECO:0000313" key="1">
    <source>
        <dbReference type="EMBL" id="VDD97483.1"/>
    </source>
</evidence>
<organism evidence="3">
    <name type="scientific">Enterobius vermicularis</name>
    <name type="common">Human pinworm</name>
    <dbReference type="NCBI Taxonomy" id="51028"/>
    <lineage>
        <taxon>Eukaryota</taxon>
        <taxon>Metazoa</taxon>
        <taxon>Ecdysozoa</taxon>
        <taxon>Nematoda</taxon>
        <taxon>Chromadorea</taxon>
        <taxon>Rhabditida</taxon>
        <taxon>Spirurina</taxon>
        <taxon>Oxyuridomorpha</taxon>
        <taxon>Oxyuroidea</taxon>
        <taxon>Oxyuridae</taxon>
        <taxon>Enterobius</taxon>
    </lineage>
</organism>
<gene>
    <name evidence="1" type="ORF">EVEC_LOCUS12234</name>
</gene>
<dbReference type="WBParaSite" id="EVEC_0001308001-mRNA-1">
    <property type="protein sequence ID" value="EVEC_0001308001-mRNA-1"/>
    <property type="gene ID" value="EVEC_0001308001"/>
</dbReference>
<proteinExistence type="predicted"/>
<reference evidence="3" key="1">
    <citation type="submission" date="2017-02" db="UniProtKB">
        <authorList>
            <consortium name="WormBaseParasite"/>
        </authorList>
    </citation>
    <scope>IDENTIFICATION</scope>
</reference>
<keyword evidence="2" id="KW-1185">Reference proteome</keyword>